<name>M8BAC2_AEGTA</name>
<dbReference type="EnsemblPlants" id="EMT10966">
    <property type="protein sequence ID" value="EMT10966"/>
    <property type="gene ID" value="F775_16648"/>
</dbReference>
<dbReference type="SUPFAM" id="SSF81383">
    <property type="entry name" value="F-box domain"/>
    <property type="match status" value="1"/>
</dbReference>
<dbReference type="InterPro" id="IPR036047">
    <property type="entry name" value="F-box-like_dom_sf"/>
</dbReference>
<reference evidence="1" key="1">
    <citation type="submission" date="2015-06" db="UniProtKB">
        <authorList>
            <consortium name="EnsemblPlants"/>
        </authorList>
    </citation>
    <scope>IDENTIFICATION</scope>
</reference>
<evidence type="ECO:0000313" key="1">
    <source>
        <dbReference type="EnsemblPlants" id="EMT10966"/>
    </source>
</evidence>
<organism evidence="1">
    <name type="scientific">Aegilops tauschii</name>
    <name type="common">Tausch's goatgrass</name>
    <name type="synonym">Aegilops squarrosa</name>
    <dbReference type="NCBI Taxonomy" id="37682"/>
    <lineage>
        <taxon>Eukaryota</taxon>
        <taxon>Viridiplantae</taxon>
        <taxon>Streptophyta</taxon>
        <taxon>Embryophyta</taxon>
        <taxon>Tracheophyta</taxon>
        <taxon>Spermatophyta</taxon>
        <taxon>Magnoliopsida</taxon>
        <taxon>Liliopsida</taxon>
        <taxon>Poales</taxon>
        <taxon>Poaceae</taxon>
        <taxon>BOP clade</taxon>
        <taxon>Pooideae</taxon>
        <taxon>Triticodae</taxon>
        <taxon>Triticeae</taxon>
        <taxon>Triticinae</taxon>
        <taxon>Aegilops</taxon>
    </lineage>
</organism>
<sequence length="370" mass="41806">MSRRCSSVAIATALPLEDEDLLREILLRLPPQPSSLPRASAVCKRWRSILSDDVFLCRFRKHHRKPPLLGFFSGNIYTEYHFTSVLDSPDCIPAARFSLPLPMPKGIIPYHKRWNIMGCRHGLAVLVNLSQHEIMVLDPLSRQQYHVTCPPGLMLGQDSTVVCCHAAVVCADNEDGHVHSDCFSRPLKLVFIWVTENLQDTHTQAFACLYESVSGLWGDISSMECTYESQSLSVIKKPIDTDSYGSVQLLRTDDGGLGLAYLLEPTIQLWERKSNCDGVVSWVLLQKTIQLEEFFPHGVFSDFRTVLLSGYDEDTNVIILSAVTGVFMLQLDSVQIKHIIKRNSICYLTFHPYTNFYTTGNTSMATWDKQ</sequence>
<dbReference type="SMART" id="SM00256">
    <property type="entry name" value="FBOX"/>
    <property type="match status" value="1"/>
</dbReference>
<dbReference type="PANTHER" id="PTHR32133">
    <property type="entry name" value="OS07G0120400 PROTEIN"/>
    <property type="match status" value="1"/>
</dbReference>
<proteinExistence type="predicted"/>
<accession>M8BAC2</accession>
<dbReference type="PANTHER" id="PTHR32133:SF357">
    <property type="entry name" value="F-BOX DOMAIN-CONTAINING PROTEIN"/>
    <property type="match status" value="1"/>
</dbReference>
<dbReference type="Gene3D" id="1.20.1280.50">
    <property type="match status" value="1"/>
</dbReference>
<dbReference type="AlphaFoldDB" id="M8BAC2"/>
<protein>
    <submittedName>
        <fullName evidence="1">Uncharacterized protein</fullName>
    </submittedName>
</protein>
<dbReference type="InterPro" id="IPR001810">
    <property type="entry name" value="F-box_dom"/>
</dbReference>
<dbReference type="Pfam" id="PF00646">
    <property type="entry name" value="F-box"/>
    <property type="match status" value="1"/>
</dbReference>